<evidence type="ECO:0000256" key="5">
    <source>
        <dbReference type="ARBA" id="ARBA00023136"/>
    </source>
</evidence>
<dbReference type="InterPro" id="IPR001594">
    <property type="entry name" value="Palmitoyltrfase_DHHC"/>
</dbReference>
<dbReference type="GO" id="GO:0006612">
    <property type="term" value="P:protein targeting to membrane"/>
    <property type="evidence" value="ECO:0007669"/>
    <property type="project" value="TreeGrafter"/>
</dbReference>
<keyword evidence="2 7" id="KW-0808">Transferase</keyword>
<comment type="subcellular location">
    <subcellularLocation>
        <location evidence="1">Membrane</location>
        <topology evidence="1">Multi-pass membrane protein</topology>
    </subcellularLocation>
</comment>
<evidence type="ECO:0000313" key="10">
    <source>
        <dbReference type="Proteomes" id="UP000070089"/>
    </source>
</evidence>
<feature type="transmembrane region" description="Helical" evidence="7">
    <location>
        <begin position="272"/>
        <end position="292"/>
    </location>
</feature>
<evidence type="ECO:0000256" key="7">
    <source>
        <dbReference type="RuleBase" id="RU079119"/>
    </source>
</evidence>
<evidence type="ECO:0000256" key="1">
    <source>
        <dbReference type="ARBA" id="ARBA00004141"/>
    </source>
</evidence>
<keyword evidence="4 7" id="KW-1133">Transmembrane helix</keyword>
<dbReference type="GO" id="GO:0019706">
    <property type="term" value="F:protein-cysteine S-palmitoyltransferase activity"/>
    <property type="evidence" value="ECO:0007669"/>
    <property type="project" value="UniProtKB-EC"/>
</dbReference>
<proteinExistence type="inferred from homology"/>
<evidence type="ECO:0000256" key="3">
    <source>
        <dbReference type="ARBA" id="ARBA00022692"/>
    </source>
</evidence>
<evidence type="ECO:0000259" key="8">
    <source>
        <dbReference type="Pfam" id="PF01529"/>
    </source>
</evidence>
<feature type="domain" description="Palmitoyltransferase DHHC" evidence="8">
    <location>
        <begin position="206"/>
        <end position="288"/>
    </location>
</feature>
<dbReference type="GO" id="GO:0005794">
    <property type="term" value="C:Golgi apparatus"/>
    <property type="evidence" value="ECO:0007669"/>
    <property type="project" value="TreeGrafter"/>
</dbReference>
<accession>A0A132NSK5</accession>
<comment type="catalytic activity">
    <reaction evidence="7">
        <text>L-cysteinyl-[protein] + hexadecanoyl-CoA = S-hexadecanoyl-L-cysteinyl-[protein] + CoA</text>
        <dbReference type="Rhea" id="RHEA:36683"/>
        <dbReference type="Rhea" id="RHEA-COMP:10131"/>
        <dbReference type="Rhea" id="RHEA-COMP:11032"/>
        <dbReference type="ChEBI" id="CHEBI:29950"/>
        <dbReference type="ChEBI" id="CHEBI:57287"/>
        <dbReference type="ChEBI" id="CHEBI:57379"/>
        <dbReference type="ChEBI" id="CHEBI:74151"/>
        <dbReference type="EC" id="2.3.1.225"/>
    </reaction>
</comment>
<dbReference type="GO" id="GO:0005783">
    <property type="term" value="C:endoplasmic reticulum"/>
    <property type="evidence" value="ECO:0007669"/>
    <property type="project" value="TreeGrafter"/>
</dbReference>
<evidence type="ECO:0000256" key="4">
    <source>
        <dbReference type="ARBA" id="ARBA00022989"/>
    </source>
</evidence>
<protein>
    <recommendedName>
        <fullName evidence="7">Palmitoyltransferase</fullName>
        <ecNumber evidence="7">2.3.1.225</ecNumber>
    </recommendedName>
</protein>
<name>A0A132NSK5_GIAIN</name>
<feature type="transmembrane region" description="Helical" evidence="7">
    <location>
        <begin position="147"/>
        <end position="167"/>
    </location>
</feature>
<dbReference type="AlphaFoldDB" id="A0A132NSK5"/>
<comment type="caution">
    <text evidence="9">The sequence shown here is derived from an EMBL/GenBank/DDBJ whole genome shotgun (WGS) entry which is preliminary data.</text>
</comment>
<keyword evidence="5 7" id="KW-0472">Membrane</keyword>
<keyword evidence="6 7" id="KW-0012">Acyltransferase</keyword>
<dbReference type="InterPro" id="IPR039859">
    <property type="entry name" value="PFA4/ZDH16/20/ERF2-like"/>
</dbReference>
<dbReference type="PROSITE" id="PS50216">
    <property type="entry name" value="DHHC"/>
    <property type="match status" value="1"/>
</dbReference>
<comment type="domain">
    <text evidence="7">The DHHC domain is required for palmitoyltransferase activity.</text>
</comment>
<dbReference type="Proteomes" id="UP000070089">
    <property type="component" value="Unassembled WGS sequence"/>
</dbReference>
<dbReference type="VEuPathDB" id="GiardiaDB:QR46_3013"/>
<dbReference type="EMBL" id="JXTI01000088">
    <property type="protein sequence ID" value="KWX13020.1"/>
    <property type="molecule type" value="Genomic_DNA"/>
</dbReference>
<comment type="similarity">
    <text evidence="7">Belongs to the DHHC palmitoyltransferase family.</text>
</comment>
<feature type="transmembrane region" description="Helical" evidence="7">
    <location>
        <begin position="238"/>
        <end position="260"/>
    </location>
</feature>
<evidence type="ECO:0000256" key="6">
    <source>
        <dbReference type="ARBA" id="ARBA00023315"/>
    </source>
</evidence>
<dbReference type="EC" id="2.3.1.225" evidence="7"/>
<dbReference type="PANTHER" id="PTHR22883">
    <property type="entry name" value="ZINC FINGER DHHC DOMAIN CONTAINING PROTEIN"/>
    <property type="match status" value="1"/>
</dbReference>
<evidence type="ECO:0000256" key="2">
    <source>
        <dbReference type="ARBA" id="ARBA00022679"/>
    </source>
</evidence>
<keyword evidence="3 7" id="KW-0812">Transmembrane</keyword>
<dbReference type="GO" id="GO:0016020">
    <property type="term" value="C:membrane"/>
    <property type="evidence" value="ECO:0007669"/>
    <property type="project" value="UniProtKB-SubCell"/>
</dbReference>
<sequence>MHVYGRGLRLGPEIKSIMMSKDKVLSLLKNGQLDVAVALIKLNESLNSRSEFDETILTLLQDPQCLRTALECDFVELFDYGIARGLIDIQVVGDLVSDKANRDTPYTRSLMNALKHPRCPKLTPANRLGPALISAYVVMHLSMAHHWLPLHLLAIFLFISAAVATWYKSGRYISSDISHYDTPFPTTRCHSCRLPMRTSPQWRRKQVHCRYCNICVDRFDHHCFWLGCCINETNYRGFLFSLISALYMYFLGLLDSAVYFHKRARIPIQIRTGIAVQLLCYVCFFTTLLMHINRRRYATNSLADRFRK</sequence>
<evidence type="ECO:0000313" key="9">
    <source>
        <dbReference type="EMBL" id="KWX13020.1"/>
    </source>
</evidence>
<reference evidence="9 10" key="1">
    <citation type="journal article" date="2015" name="Mol. Biochem. Parasitol.">
        <title>Identification of polymorphic genes for use in assemblage B genotyping assays through comparative genomics of multiple assemblage B Giardia duodenalis isolates.</title>
        <authorList>
            <person name="Wielinga C."/>
            <person name="Thompson R.C."/>
            <person name="Monis P."/>
            <person name="Ryan U."/>
        </authorList>
    </citation>
    <scope>NUCLEOTIDE SEQUENCE [LARGE SCALE GENOMIC DNA]</scope>
    <source>
        <strain evidence="9 10">BAH15c1</strain>
    </source>
</reference>
<gene>
    <name evidence="9" type="ORF">QR46_3013</name>
</gene>
<dbReference type="OrthoDB" id="331948at2759"/>
<dbReference type="Pfam" id="PF01529">
    <property type="entry name" value="DHHC"/>
    <property type="match status" value="1"/>
</dbReference>
<organism evidence="9 10">
    <name type="scientific">Giardia duodenalis assemblage B</name>
    <dbReference type="NCBI Taxonomy" id="1394984"/>
    <lineage>
        <taxon>Eukaryota</taxon>
        <taxon>Metamonada</taxon>
        <taxon>Diplomonadida</taxon>
        <taxon>Hexamitidae</taxon>
        <taxon>Giardiinae</taxon>
        <taxon>Giardia</taxon>
    </lineage>
</organism>